<evidence type="ECO:0000256" key="1">
    <source>
        <dbReference type="SAM" id="MobiDB-lite"/>
    </source>
</evidence>
<accession>A0ABT8NGC4</accession>
<dbReference type="EMBL" id="JAUJWU010000005">
    <property type="protein sequence ID" value="MDN7246939.1"/>
    <property type="molecule type" value="Genomic_DNA"/>
</dbReference>
<sequence>MPKVAQSHSRGTTGKSSSRLSGGRVGIAAKRLAPGGKRAVVSAHSMFSLVEDMEESNEKAIRKIGRSKGF</sequence>
<proteinExistence type="predicted"/>
<evidence type="ECO:0000313" key="3">
    <source>
        <dbReference type="Proteomes" id="UP001172142"/>
    </source>
</evidence>
<evidence type="ECO:0000313" key="2">
    <source>
        <dbReference type="EMBL" id="MDN7246939.1"/>
    </source>
</evidence>
<feature type="region of interest" description="Disordered" evidence="1">
    <location>
        <begin position="1"/>
        <end position="27"/>
    </location>
</feature>
<feature type="compositionally biased region" description="Polar residues" evidence="1">
    <location>
        <begin position="1"/>
        <end position="20"/>
    </location>
</feature>
<protein>
    <submittedName>
        <fullName evidence="2">Uncharacterized protein</fullName>
    </submittedName>
</protein>
<reference evidence="2 3" key="1">
    <citation type="submission" date="2023-07" db="EMBL/GenBank/DDBJ databases">
        <title>Novel species in genus Planococcus.</title>
        <authorList>
            <person name="Ning S."/>
        </authorList>
    </citation>
    <scope>NUCLEOTIDE SEQUENCE [LARGE SCALE GENOMIC DNA]</scope>
    <source>
        <strain evidence="2 3">N017</strain>
    </source>
</reference>
<organism evidence="2 3">
    <name type="scientific">Planococcus shenhongbingii</name>
    <dbReference type="NCBI Taxonomy" id="3058398"/>
    <lineage>
        <taxon>Bacteria</taxon>
        <taxon>Bacillati</taxon>
        <taxon>Bacillota</taxon>
        <taxon>Bacilli</taxon>
        <taxon>Bacillales</taxon>
        <taxon>Caryophanaceae</taxon>
        <taxon>Planococcus</taxon>
    </lineage>
</organism>
<dbReference type="Proteomes" id="UP001172142">
    <property type="component" value="Unassembled WGS sequence"/>
</dbReference>
<name>A0ABT8NGC4_9BACL</name>
<keyword evidence="3" id="KW-1185">Reference proteome</keyword>
<dbReference type="RefSeq" id="WP_300989033.1">
    <property type="nucleotide sequence ID" value="NZ_CP129235.1"/>
</dbReference>
<comment type="caution">
    <text evidence="2">The sequence shown here is derived from an EMBL/GenBank/DDBJ whole genome shotgun (WGS) entry which is preliminary data.</text>
</comment>
<gene>
    <name evidence="2" type="ORF">QWY13_15770</name>
</gene>